<dbReference type="Gene3D" id="1.10.10.60">
    <property type="entry name" value="Homeodomain-like"/>
    <property type="match status" value="1"/>
</dbReference>
<dbReference type="InterPro" id="IPR018060">
    <property type="entry name" value="HTH_AraC"/>
</dbReference>
<feature type="domain" description="HTH araC/xylS-type" evidence="4">
    <location>
        <begin position="181"/>
        <end position="279"/>
    </location>
</feature>
<dbReference type="Pfam" id="PF12833">
    <property type="entry name" value="HTH_18"/>
    <property type="match status" value="1"/>
</dbReference>
<dbReference type="GO" id="GO:0003700">
    <property type="term" value="F:DNA-binding transcription factor activity"/>
    <property type="evidence" value="ECO:0007669"/>
    <property type="project" value="InterPro"/>
</dbReference>
<organism evidence="5 6">
    <name type="scientific">Flavobacterium potami</name>
    <dbReference type="NCBI Taxonomy" id="2872310"/>
    <lineage>
        <taxon>Bacteria</taxon>
        <taxon>Pseudomonadati</taxon>
        <taxon>Bacteroidota</taxon>
        <taxon>Flavobacteriia</taxon>
        <taxon>Flavobacteriales</taxon>
        <taxon>Flavobacteriaceae</taxon>
        <taxon>Flavobacterium</taxon>
    </lineage>
</organism>
<evidence type="ECO:0000313" key="5">
    <source>
        <dbReference type="EMBL" id="MBZ4036710.1"/>
    </source>
</evidence>
<accession>A0A9X1HCQ8</accession>
<dbReference type="Proteomes" id="UP001139366">
    <property type="component" value="Unassembled WGS sequence"/>
</dbReference>
<dbReference type="PANTHER" id="PTHR43280">
    <property type="entry name" value="ARAC-FAMILY TRANSCRIPTIONAL REGULATOR"/>
    <property type="match status" value="1"/>
</dbReference>
<dbReference type="SMART" id="SM00342">
    <property type="entry name" value="HTH_ARAC"/>
    <property type="match status" value="1"/>
</dbReference>
<dbReference type="InterPro" id="IPR009057">
    <property type="entry name" value="Homeodomain-like_sf"/>
</dbReference>
<dbReference type="InterPro" id="IPR011051">
    <property type="entry name" value="RmlC_Cupin_sf"/>
</dbReference>
<gene>
    <name evidence="5" type="ORF">K6T82_18210</name>
</gene>
<dbReference type="SUPFAM" id="SSF51182">
    <property type="entry name" value="RmlC-like cupins"/>
    <property type="match status" value="1"/>
</dbReference>
<proteinExistence type="predicted"/>
<dbReference type="RefSeq" id="WP_223708844.1">
    <property type="nucleotide sequence ID" value="NZ_JAINUY010000006.1"/>
</dbReference>
<comment type="caution">
    <text evidence="5">The sequence shown here is derived from an EMBL/GenBank/DDBJ whole genome shotgun (WGS) entry which is preliminary data.</text>
</comment>
<dbReference type="SUPFAM" id="SSF46689">
    <property type="entry name" value="Homeodomain-like"/>
    <property type="match status" value="1"/>
</dbReference>
<dbReference type="EMBL" id="JAINUY010000006">
    <property type="protein sequence ID" value="MBZ4036710.1"/>
    <property type="molecule type" value="Genomic_DNA"/>
</dbReference>
<keyword evidence="3" id="KW-0804">Transcription</keyword>
<dbReference type="AlphaFoldDB" id="A0A9X1HCQ8"/>
<evidence type="ECO:0000256" key="3">
    <source>
        <dbReference type="ARBA" id="ARBA00023163"/>
    </source>
</evidence>
<name>A0A9X1HCQ8_9FLAO</name>
<keyword evidence="1" id="KW-0805">Transcription regulation</keyword>
<dbReference type="PANTHER" id="PTHR43280:SF32">
    <property type="entry name" value="TRANSCRIPTIONAL REGULATORY PROTEIN"/>
    <property type="match status" value="1"/>
</dbReference>
<evidence type="ECO:0000313" key="6">
    <source>
        <dbReference type="Proteomes" id="UP001139366"/>
    </source>
</evidence>
<dbReference type="GO" id="GO:0043565">
    <property type="term" value="F:sequence-specific DNA binding"/>
    <property type="evidence" value="ECO:0007669"/>
    <property type="project" value="InterPro"/>
</dbReference>
<sequence length="282" mass="31711">METSNNKQWLTDLKVLYLAGYKKLRIYDVFSSPGWFTVIIVVSGSAAFTCGGSSIVLSTGDMCVVPQGSELTSLSGPLRICLLSCTVDFAVSSRAVRFGSPCIEALVSQAVVVLPLTPSEMRHMIQLIKLLKKKIFARDTLFQDEMVLLCLHLIFYEFCGLYYKNGQDTALLYSRNDKTASNFIMLVHQHCKVHHEIKFYADSLFVSQGHLRKTVRGVLGTSAKHFIEMAVIAEAYLLLADENLSIAQIAENLNFKDSSSFSHFFKRHTRLSPSQYRLNLKF</sequence>
<evidence type="ECO:0000256" key="1">
    <source>
        <dbReference type="ARBA" id="ARBA00023015"/>
    </source>
</evidence>
<dbReference type="PROSITE" id="PS01124">
    <property type="entry name" value="HTH_ARAC_FAMILY_2"/>
    <property type="match status" value="1"/>
</dbReference>
<keyword evidence="2" id="KW-0238">DNA-binding</keyword>
<reference evidence="5 6" key="1">
    <citation type="journal article" date="2023" name="Antonie Van Leeuwenhoek">
        <title>Flavobacterium potami sp. nov., a multi-metal resistance genes harbouring bacterium isolated from shallow river silt.</title>
        <authorList>
            <person name="Li S."/>
            <person name="Mao S."/>
            <person name="Mu W."/>
            <person name="Guo B."/>
            <person name="Li C."/>
            <person name="Zhu Q."/>
            <person name="Hou X."/>
            <person name="Zhao Y."/>
            <person name="Wei S."/>
            <person name="Liu H."/>
            <person name="Liu A."/>
        </authorList>
    </citation>
    <scope>NUCLEOTIDE SEQUENCE [LARGE SCALE GENOMIC DNA]</scope>
    <source>
        <strain evidence="5 6">17A</strain>
    </source>
</reference>
<protein>
    <submittedName>
        <fullName evidence="5">Helix-turn-helix transcriptional regulator</fullName>
    </submittedName>
</protein>
<evidence type="ECO:0000259" key="4">
    <source>
        <dbReference type="PROSITE" id="PS01124"/>
    </source>
</evidence>
<keyword evidence="6" id="KW-1185">Reference proteome</keyword>
<evidence type="ECO:0000256" key="2">
    <source>
        <dbReference type="ARBA" id="ARBA00023125"/>
    </source>
</evidence>